<gene>
    <name evidence="1" type="ORF">GCM10009093_02180</name>
</gene>
<evidence type="ECO:0000313" key="2">
    <source>
        <dbReference type="Proteomes" id="UP001500791"/>
    </source>
</evidence>
<proteinExistence type="predicted"/>
<dbReference type="Pfam" id="PF11739">
    <property type="entry name" value="YdbH-like"/>
    <property type="match status" value="1"/>
</dbReference>
<organism evidence="1 2">
    <name type="scientific">Brevundimonas terrae</name>
    <dbReference type="NCBI Taxonomy" id="363631"/>
    <lineage>
        <taxon>Bacteria</taxon>
        <taxon>Pseudomonadati</taxon>
        <taxon>Pseudomonadota</taxon>
        <taxon>Alphaproteobacteria</taxon>
        <taxon>Caulobacterales</taxon>
        <taxon>Caulobacteraceae</taxon>
        <taxon>Brevundimonas</taxon>
    </lineage>
</organism>
<evidence type="ECO:0000313" key="1">
    <source>
        <dbReference type="EMBL" id="GAA0378677.1"/>
    </source>
</evidence>
<keyword evidence="2" id="KW-1185">Reference proteome</keyword>
<dbReference type="EMBL" id="BAAAEJ010000002">
    <property type="protein sequence ID" value="GAA0378677.1"/>
    <property type="molecule type" value="Genomic_DNA"/>
</dbReference>
<name>A0ABN0Y092_9CAUL</name>
<reference evidence="1 2" key="1">
    <citation type="journal article" date="2019" name="Int. J. Syst. Evol. Microbiol.">
        <title>The Global Catalogue of Microorganisms (GCM) 10K type strain sequencing project: providing services to taxonomists for standard genome sequencing and annotation.</title>
        <authorList>
            <consortium name="The Broad Institute Genomics Platform"/>
            <consortium name="The Broad Institute Genome Sequencing Center for Infectious Disease"/>
            <person name="Wu L."/>
            <person name="Ma J."/>
        </authorList>
    </citation>
    <scope>NUCLEOTIDE SEQUENCE [LARGE SCALE GENOMIC DNA]</scope>
    <source>
        <strain evidence="1 2">JCM 13476</strain>
    </source>
</reference>
<accession>A0ABN0Y092</accession>
<dbReference type="Proteomes" id="UP001500791">
    <property type="component" value="Unassembled WGS sequence"/>
</dbReference>
<sequence length="1072" mass="113776">MGCVGTGLTVGALAVILGAGALYVGRRAVAEEVLVGWLHRRGIAADVQVERIEWDGFTGRIIVGNPDDPDVRIDRVEVDYLIGLPWMQEGLSLTPKRVLLSRPVIKAEWTGQKLSFGALDPLIEEFTTKPQGAKKPGPLIIVDKGQAVLATPYGQITALADARINDMRLEWLKASLNPAALTLDDMKATGLKAQIEARSTGDALTFSGEASADTLSTSDLSGTGTTLSLKGQVPYPQKDVLQAKGPVTLEGQFNLASLEGEAVTAQAMSGRLDWSGQLTGWIDSFVLNGRGSVDAAAQELVANGQALSGVRMASQDTALSISRGQMAGESTAPDQGTAFKWKLEGPLQLAAARLRSGENRLNNVQLVSPRLKAGGEDGQMEVQAPLTLLASEVVAGDLQMRQVRGQFVLDGQRGLVTRIALNGSLAANGRFNGLGPVKADDAVQIEQLKRAASDFTLSAPALSLVQNNRGLGVQLDAPVQIRARNGVEVRLAALGGPVLRMAGGAPEGAIQLSVTGQDIPNLNVDVTSWQAANGGLTAQLKANGQTDFDPLRGVALQTAGTLSLRNGITTYQVRDCASLQARQVQIGENNLDQLSARLCADGRPLFTAQQGRWELAGRLADTQLQASFLELDLDNGAGRLRVSGQQDDLSMRLSDIAATVKDSPDIAEARINPLGVGGEVSLTRGVWNGALNLSRENDRLATVNLVHANATHEGRLDLQAGPLAFAADGLQPGAISPLLQDYIVNASGDAIGMDGEVVWSAKSVTSQGRIIIGNGLAEDKQSAGLSFDTPMGRLVGLRGTVQVTDLLKLETASDQMLSAERLDSVMPITDLKLTMGLGEGALNISQASLKLDAGGVSVRDVVVPLNAVDPVHGLIQVDNLQVNDLLIAASLGEKAKLDARLNGQIRFDYQRQRGWQFHSVDLRAQGGHLSVQPEVLTGMSAEGGDVHTASGPDIEIPPNAVQGFAYQALENLAINDLSADVYTLPEGRLAVNFRIQGYHAPPQKQELRISIMDLFNGKLMERKLPLPSGAPVILNLRTDWNANELATDIYHLMQRRFADLSVVGADEGDEQK</sequence>
<dbReference type="InterPro" id="IPR021730">
    <property type="entry name" value="YdbH"/>
</dbReference>
<protein>
    <submittedName>
        <fullName evidence="1">YdbH domain-containing protein</fullName>
    </submittedName>
</protein>
<comment type="caution">
    <text evidence="1">The sequence shown here is derived from an EMBL/GenBank/DDBJ whole genome shotgun (WGS) entry which is preliminary data.</text>
</comment>